<comment type="caution">
    <text evidence="2">The sequence shown here is derived from an EMBL/GenBank/DDBJ whole genome shotgun (WGS) entry which is preliminary data.</text>
</comment>
<dbReference type="AlphaFoldDB" id="A0A0W1R5P2"/>
<sequence>MAETEESGADVALIASALAVALSWYQFYVRGNKTRGIFIGLWPPTFLAFASYMRQKAMSDRLDDSVVVNPESQGLLSRVLE</sequence>
<protein>
    <submittedName>
        <fullName evidence="2">Uncharacterized protein</fullName>
    </submittedName>
</protein>
<accession>A0A0W1R5P2</accession>
<evidence type="ECO:0000313" key="3">
    <source>
        <dbReference type="Proteomes" id="UP000054387"/>
    </source>
</evidence>
<dbReference type="Proteomes" id="UP000054387">
    <property type="component" value="Unassembled WGS sequence"/>
</dbReference>
<keyword evidence="3" id="KW-1185">Reference proteome</keyword>
<evidence type="ECO:0000256" key="1">
    <source>
        <dbReference type="SAM" id="Phobius"/>
    </source>
</evidence>
<gene>
    <name evidence="2" type="ORF">AUR64_13175</name>
</gene>
<feature type="transmembrane region" description="Helical" evidence="1">
    <location>
        <begin position="12"/>
        <end position="29"/>
    </location>
</feature>
<reference evidence="2 3" key="1">
    <citation type="submission" date="2015-12" db="EMBL/GenBank/DDBJ databases">
        <title>Haloprofundus marisrubri gen. nov., sp. nov., an extremely halophilic archaeon isolated from the Discovery deep brine-seawater interface in the Red Sea.</title>
        <authorList>
            <person name="Zhang G."/>
            <person name="Stingl U."/>
            <person name="Rashid M."/>
        </authorList>
    </citation>
    <scope>NUCLEOTIDE SEQUENCE [LARGE SCALE GENOMIC DNA]</scope>
    <source>
        <strain evidence="2 3">SB9</strain>
    </source>
</reference>
<evidence type="ECO:0000313" key="2">
    <source>
        <dbReference type="EMBL" id="KTG08774.1"/>
    </source>
</evidence>
<keyword evidence="1" id="KW-0812">Transmembrane</keyword>
<organism evidence="2 3">
    <name type="scientific">Haloprofundus marisrubri</name>
    <dbReference type="NCBI Taxonomy" id="1514971"/>
    <lineage>
        <taxon>Archaea</taxon>
        <taxon>Methanobacteriati</taxon>
        <taxon>Methanobacteriota</taxon>
        <taxon>Stenosarchaea group</taxon>
        <taxon>Halobacteria</taxon>
        <taxon>Halobacteriales</taxon>
        <taxon>Haloferacaceae</taxon>
        <taxon>Haloprofundus</taxon>
    </lineage>
</organism>
<keyword evidence="1" id="KW-0472">Membrane</keyword>
<keyword evidence="1" id="KW-1133">Transmembrane helix</keyword>
<dbReference type="OrthoDB" id="306934at2157"/>
<dbReference type="EMBL" id="LOPU01000029">
    <property type="protein sequence ID" value="KTG08774.1"/>
    <property type="molecule type" value="Genomic_DNA"/>
</dbReference>
<proteinExistence type="predicted"/>
<name>A0A0W1R5P2_9EURY</name>
<feature type="transmembrane region" description="Helical" evidence="1">
    <location>
        <begin position="35"/>
        <end position="53"/>
    </location>
</feature>